<dbReference type="AlphaFoldDB" id="A0A1I8B850"/>
<reference evidence="2" key="1">
    <citation type="submission" date="2016-11" db="UniProtKB">
        <authorList>
            <consortium name="WormBaseParasite"/>
        </authorList>
    </citation>
    <scope>IDENTIFICATION</scope>
</reference>
<organism evidence="1 2">
    <name type="scientific">Meloidogyne hapla</name>
    <name type="common">Root-knot nematode worm</name>
    <dbReference type="NCBI Taxonomy" id="6305"/>
    <lineage>
        <taxon>Eukaryota</taxon>
        <taxon>Metazoa</taxon>
        <taxon>Ecdysozoa</taxon>
        <taxon>Nematoda</taxon>
        <taxon>Chromadorea</taxon>
        <taxon>Rhabditida</taxon>
        <taxon>Tylenchina</taxon>
        <taxon>Tylenchomorpha</taxon>
        <taxon>Tylenchoidea</taxon>
        <taxon>Meloidogynidae</taxon>
        <taxon>Meloidogyninae</taxon>
        <taxon>Meloidogyne</taxon>
    </lineage>
</organism>
<proteinExistence type="predicted"/>
<protein>
    <submittedName>
        <fullName evidence="2">Uncharacterized protein</fullName>
    </submittedName>
</protein>
<evidence type="ECO:0000313" key="1">
    <source>
        <dbReference type="Proteomes" id="UP000095281"/>
    </source>
</evidence>
<sequence length="78" mass="8898">MDKASHPDGSILLFCEVQFVPYNINCEINGEDLLAVNTLQKSIKNMFEQGTLSDCFIKVNSFVKHGIVHPIMIWLCWL</sequence>
<dbReference type="WBParaSite" id="MhA1_Contig1637.frz3.gene1">
    <property type="protein sequence ID" value="MhA1_Contig1637.frz3.gene1"/>
    <property type="gene ID" value="MhA1_Contig1637.frz3.gene1"/>
</dbReference>
<name>A0A1I8B850_MELHA</name>
<dbReference type="Proteomes" id="UP000095281">
    <property type="component" value="Unplaced"/>
</dbReference>
<evidence type="ECO:0000313" key="2">
    <source>
        <dbReference type="WBParaSite" id="MhA1_Contig1637.frz3.gene1"/>
    </source>
</evidence>
<accession>A0A1I8B850</accession>
<keyword evidence="1" id="KW-1185">Reference proteome</keyword>